<name>A0A183SVL6_SCHSO</name>
<reference evidence="1 2" key="2">
    <citation type="submission" date="2018-11" db="EMBL/GenBank/DDBJ databases">
        <authorList>
            <consortium name="Pathogen Informatics"/>
        </authorList>
    </citation>
    <scope>NUCLEOTIDE SEQUENCE [LARGE SCALE GENOMIC DNA]</scope>
    <source>
        <strain evidence="1 2">NST_G2</strain>
    </source>
</reference>
<gene>
    <name evidence="1" type="ORF">SSLN_LOCUS8264</name>
</gene>
<reference evidence="3" key="1">
    <citation type="submission" date="2016-06" db="UniProtKB">
        <authorList>
            <consortium name="WormBaseParasite"/>
        </authorList>
    </citation>
    <scope>IDENTIFICATION</scope>
</reference>
<accession>A0A183SVL6</accession>
<organism evidence="3">
    <name type="scientific">Schistocephalus solidus</name>
    <name type="common">Tapeworm</name>
    <dbReference type="NCBI Taxonomy" id="70667"/>
    <lineage>
        <taxon>Eukaryota</taxon>
        <taxon>Metazoa</taxon>
        <taxon>Spiralia</taxon>
        <taxon>Lophotrochozoa</taxon>
        <taxon>Platyhelminthes</taxon>
        <taxon>Cestoda</taxon>
        <taxon>Eucestoda</taxon>
        <taxon>Diphyllobothriidea</taxon>
        <taxon>Diphyllobothriidae</taxon>
        <taxon>Schistocephalus</taxon>
    </lineage>
</organism>
<dbReference type="OrthoDB" id="6144240at2759"/>
<dbReference type="WBParaSite" id="SSLN_0000859401-mRNA-1">
    <property type="protein sequence ID" value="SSLN_0000859401-mRNA-1"/>
    <property type="gene ID" value="SSLN_0000859401"/>
</dbReference>
<dbReference type="SUPFAM" id="SSF56219">
    <property type="entry name" value="DNase I-like"/>
    <property type="match status" value="1"/>
</dbReference>
<dbReference type="AlphaFoldDB" id="A0A183SVL6"/>
<dbReference type="InterPro" id="IPR036691">
    <property type="entry name" value="Endo/exonu/phosph_ase_sf"/>
</dbReference>
<sequence>MQFKSTFTLNEITRKSPYLHHPAVERTVDLVEIDGRTIVCVGCGECSCGRLTGTQLSPVAPRSWALPSGHTPGNSHNRWAKPSEGLRCCVCLHTRSNRPELRTALVTRELVRYQVDIAALGETRFSEQGHLEGIKDRLMSFRLPLWGHQFATIISAYAHPMTSSDAAKDQFYEDLHALLATVTKADKIIVLGDLDARVGTDHAAWQGVLGPHGLANLPVAHEDAIVENRLCQLRDTIQSSALDVLGIAFRQHQDWSEDNDAAINALPAEKNWLHKAYVGRPTAVNKTAFYRIRRLVQQRLQEMQDAWMACKAEEIQGYVGRNEWKNSFAAKKAVCEPPVSADGTTLLTEKSQILKRWTEHFRSVLNQPSTISDATIDRLPEMETSTDLDRLPSPRNHQGRAKIPQLESTWIRRNPC</sequence>
<evidence type="ECO:0000313" key="1">
    <source>
        <dbReference type="EMBL" id="VDL94649.1"/>
    </source>
</evidence>
<dbReference type="Proteomes" id="UP000275846">
    <property type="component" value="Unassembled WGS sequence"/>
</dbReference>
<evidence type="ECO:0000313" key="2">
    <source>
        <dbReference type="Proteomes" id="UP000275846"/>
    </source>
</evidence>
<evidence type="ECO:0000313" key="3">
    <source>
        <dbReference type="WBParaSite" id="SSLN_0000859401-mRNA-1"/>
    </source>
</evidence>
<dbReference type="Gene3D" id="3.60.10.10">
    <property type="entry name" value="Endonuclease/exonuclease/phosphatase"/>
    <property type="match status" value="1"/>
</dbReference>
<proteinExistence type="predicted"/>
<keyword evidence="2" id="KW-1185">Reference proteome</keyword>
<protein>
    <submittedName>
        <fullName evidence="3">Endo/exonuclease/phosphatase domain-containing protein</fullName>
    </submittedName>
</protein>
<dbReference type="EMBL" id="UYSU01034561">
    <property type="protein sequence ID" value="VDL94649.1"/>
    <property type="molecule type" value="Genomic_DNA"/>
</dbReference>